<keyword evidence="2" id="KW-1185">Reference proteome</keyword>
<gene>
    <name evidence="1" type="ORF">Srubr_08790</name>
</gene>
<name>A0ABQ3R5A4_STRRR</name>
<reference evidence="2" key="1">
    <citation type="submission" date="2023-07" db="EMBL/GenBank/DDBJ databases">
        <title>Whole genome shotgun sequence of Streptomyces achromogenes subsp. rubradiris NBRC 14000.</title>
        <authorList>
            <person name="Komaki H."/>
            <person name="Tamura T."/>
        </authorList>
    </citation>
    <scope>NUCLEOTIDE SEQUENCE [LARGE SCALE GENOMIC DNA]</scope>
    <source>
        <strain evidence="2">NBRC 14000</strain>
    </source>
</reference>
<evidence type="ECO:0000313" key="1">
    <source>
        <dbReference type="EMBL" id="GHI51033.1"/>
    </source>
</evidence>
<sequence>MSALGYGRTTAAVQKAECVREPTLNLPRFRPPTALCASAGSTAIDRGHARMWRKRAHGALTIRDALSVVAGKCHPPSVM</sequence>
<proteinExistence type="predicted"/>
<protein>
    <submittedName>
        <fullName evidence="1">Uncharacterized protein</fullName>
    </submittedName>
</protein>
<dbReference type="EMBL" id="BNEA01000001">
    <property type="protein sequence ID" value="GHI51033.1"/>
    <property type="molecule type" value="Genomic_DNA"/>
</dbReference>
<evidence type="ECO:0000313" key="2">
    <source>
        <dbReference type="Proteomes" id="UP000646738"/>
    </source>
</evidence>
<comment type="caution">
    <text evidence="1">The sequence shown here is derived from an EMBL/GenBank/DDBJ whole genome shotgun (WGS) entry which is preliminary data.</text>
</comment>
<accession>A0ABQ3R5A4</accession>
<organism evidence="1 2">
    <name type="scientific">Streptomyces rubradiris</name>
    <name type="common">Streptomyces achromogenes subsp. rubradiris</name>
    <dbReference type="NCBI Taxonomy" id="285531"/>
    <lineage>
        <taxon>Bacteria</taxon>
        <taxon>Bacillati</taxon>
        <taxon>Actinomycetota</taxon>
        <taxon>Actinomycetes</taxon>
        <taxon>Kitasatosporales</taxon>
        <taxon>Streptomycetaceae</taxon>
        <taxon>Streptomyces</taxon>
    </lineage>
</organism>
<dbReference type="Proteomes" id="UP000646738">
    <property type="component" value="Unassembled WGS sequence"/>
</dbReference>